<sequence length="112" mass="12645">MSTVEQMANRIGMQADRIRGGTDAVTALAWTTSLLEQVLALQNHYMLEAALERETQASMARAMHMTRSGFAHRYGAMIRQAKQDLWMSQAQSLRFQDGQSVLLPFTGRSRQQ</sequence>
<comment type="caution">
    <text evidence="1">The sequence shown here is derived from an EMBL/GenBank/DDBJ whole genome shotgun (WGS) entry which is preliminary data.</text>
</comment>
<dbReference type="Proteomes" id="UP000037239">
    <property type="component" value="Unassembled WGS sequence"/>
</dbReference>
<reference evidence="1 2" key="1">
    <citation type="journal article" date="2015" name="Int J Genomics">
        <title>Comparative Genomics Revealed Genetic Diversity and Species/Strain-Level Differences in Carbohydrate Metabolism of Three Probiotic Bifidobacterial Species.</title>
        <authorList>
            <person name="Odamaki T."/>
            <person name="Horigome A."/>
            <person name="Sugahara H."/>
            <person name="Hashikura N."/>
            <person name="Minami J."/>
            <person name="Xiao J.Z."/>
            <person name="Abe F."/>
        </authorList>
    </citation>
    <scope>NUCLEOTIDE SEQUENCE [LARGE SCALE GENOMIC DNA]</scope>
    <source>
        <strain evidence="1 2">MCC 0483</strain>
    </source>
</reference>
<accession>A0AB34T8U8</accession>
<proteinExistence type="predicted"/>
<dbReference type="AlphaFoldDB" id="A0AB34T8U8"/>
<evidence type="ECO:0000313" key="1">
    <source>
        <dbReference type="EMBL" id="KOA49544.1"/>
    </source>
</evidence>
<protein>
    <submittedName>
        <fullName evidence="1">Uncharacterized protein</fullName>
    </submittedName>
</protein>
<organism evidence="1 2">
    <name type="scientific">Bifidobacterium animalis subsp. animalis MCC 0483</name>
    <dbReference type="NCBI Taxonomy" id="1365955"/>
    <lineage>
        <taxon>Bacteria</taxon>
        <taxon>Bacillati</taxon>
        <taxon>Actinomycetota</taxon>
        <taxon>Actinomycetes</taxon>
        <taxon>Bifidobacteriales</taxon>
        <taxon>Bifidobacteriaceae</taxon>
        <taxon>Bifidobacterium</taxon>
    </lineage>
</organism>
<evidence type="ECO:0000313" key="2">
    <source>
        <dbReference type="Proteomes" id="UP000037239"/>
    </source>
</evidence>
<dbReference type="EMBL" id="AWFK01000008">
    <property type="protein sequence ID" value="KOA49544.1"/>
    <property type="molecule type" value="Genomic_DNA"/>
</dbReference>
<gene>
    <name evidence="1" type="ORF">BAAM0483_05210</name>
</gene>
<dbReference type="RefSeq" id="WP_052826364.1">
    <property type="nucleotide sequence ID" value="NZ_AWFK01000008.1"/>
</dbReference>
<name>A0AB34T8U8_9BIFI</name>